<evidence type="ECO:0000313" key="3">
    <source>
        <dbReference type="Proteomes" id="UP001146793"/>
    </source>
</evidence>
<comment type="similarity">
    <text evidence="1">Belongs to the small GTPase superfamily. Rab family.</text>
</comment>
<dbReference type="NCBIfam" id="TIGR00231">
    <property type="entry name" value="small_GTP"/>
    <property type="match status" value="1"/>
</dbReference>
<dbReference type="SMART" id="SM00175">
    <property type="entry name" value="RAB"/>
    <property type="match status" value="1"/>
</dbReference>
<dbReference type="SMART" id="SM00173">
    <property type="entry name" value="RAS"/>
    <property type="match status" value="1"/>
</dbReference>
<gene>
    <name evidence="2" type="ORF">M0812_07059</name>
</gene>
<dbReference type="GO" id="GO:0005525">
    <property type="term" value="F:GTP binding"/>
    <property type="evidence" value="ECO:0007669"/>
    <property type="project" value="InterPro"/>
</dbReference>
<dbReference type="Proteomes" id="UP001146793">
    <property type="component" value="Unassembled WGS sequence"/>
</dbReference>
<dbReference type="PRINTS" id="PR00449">
    <property type="entry name" value="RASTRNSFRMNG"/>
</dbReference>
<dbReference type="SUPFAM" id="SSF52540">
    <property type="entry name" value="P-loop containing nucleoside triphosphate hydrolases"/>
    <property type="match status" value="1"/>
</dbReference>
<comment type="caution">
    <text evidence="2">The sequence shown here is derived from an EMBL/GenBank/DDBJ whole genome shotgun (WGS) entry which is preliminary data.</text>
</comment>
<protein>
    <submittedName>
        <fullName evidence="2">Ras and ef-hand domain-containing protein</fullName>
    </submittedName>
</protein>
<dbReference type="Pfam" id="PF00071">
    <property type="entry name" value="Ras"/>
    <property type="match status" value="1"/>
</dbReference>
<reference evidence="2" key="1">
    <citation type="submission" date="2022-08" db="EMBL/GenBank/DDBJ databases">
        <title>Novel sulphate-reducing endosymbionts in the free-living metamonad Anaeramoeba.</title>
        <authorList>
            <person name="Jerlstrom-Hultqvist J."/>
            <person name="Cepicka I."/>
            <person name="Gallot-Lavallee L."/>
            <person name="Salas-Leiva D."/>
            <person name="Curtis B.A."/>
            <person name="Zahonova K."/>
            <person name="Pipaliya S."/>
            <person name="Dacks J."/>
            <person name="Roger A.J."/>
        </authorList>
    </citation>
    <scope>NUCLEOTIDE SEQUENCE</scope>
    <source>
        <strain evidence="2">Busselton2</strain>
    </source>
</reference>
<dbReference type="PROSITE" id="PS51419">
    <property type="entry name" value="RAB"/>
    <property type="match status" value="1"/>
</dbReference>
<dbReference type="InterPro" id="IPR027417">
    <property type="entry name" value="P-loop_NTPase"/>
</dbReference>
<dbReference type="GO" id="GO:0003924">
    <property type="term" value="F:GTPase activity"/>
    <property type="evidence" value="ECO:0007669"/>
    <property type="project" value="InterPro"/>
</dbReference>
<organism evidence="2 3">
    <name type="scientific">Anaeramoeba flamelloides</name>
    <dbReference type="NCBI Taxonomy" id="1746091"/>
    <lineage>
        <taxon>Eukaryota</taxon>
        <taxon>Metamonada</taxon>
        <taxon>Anaeramoebidae</taxon>
        <taxon>Anaeramoeba</taxon>
    </lineage>
</organism>
<dbReference type="Gene3D" id="3.40.50.300">
    <property type="entry name" value="P-loop containing nucleotide triphosphate hydrolases"/>
    <property type="match status" value="1"/>
</dbReference>
<dbReference type="SMART" id="SM00174">
    <property type="entry name" value="RHO"/>
    <property type="match status" value="1"/>
</dbReference>
<dbReference type="InterPro" id="IPR001806">
    <property type="entry name" value="Small_GTPase"/>
</dbReference>
<dbReference type="PANTHER" id="PTHR47979">
    <property type="entry name" value="DRAB11-RELATED"/>
    <property type="match status" value="1"/>
</dbReference>
<dbReference type="AlphaFoldDB" id="A0AAV8AAI1"/>
<dbReference type="FunFam" id="3.40.50.300:FF:001447">
    <property type="entry name" value="Ras-related protein Rab-1B"/>
    <property type="match status" value="1"/>
</dbReference>
<accession>A0AAV8AAI1</accession>
<dbReference type="EMBL" id="JANTQA010000012">
    <property type="protein sequence ID" value="KAJ3450868.1"/>
    <property type="molecule type" value="Genomic_DNA"/>
</dbReference>
<evidence type="ECO:0000256" key="1">
    <source>
        <dbReference type="ARBA" id="ARBA00006270"/>
    </source>
</evidence>
<proteinExistence type="inferred from homology"/>
<name>A0AAV8AAI1_9EUKA</name>
<dbReference type="InterPro" id="IPR050209">
    <property type="entry name" value="Rab_GTPases_membrane_traffic"/>
</dbReference>
<evidence type="ECO:0000313" key="2">
    <source>
        <dbReference type="EMBL" id="KAJ3450868.1"/>
    </source>
</evidence>
<sequence length="192" mass="22100">MDTLFILNFKRDNFSSYTKSTIGVEFASKNLTIKDSIINAQIWDTAGQEKYHTLSKVYFRGAVGVLLVYDITDYHSFENIDYWMNMINNYTEEEVFVTLVGNKSDLVQARVVSTNKGKEKAIKYNCSFLEVSALNSSNVELAFHELVTNIYKKIKDIEGLNNNLKTKEDYQYYQKSKTISIINSQPKQTTCC</sequence>
<dbReference type="InterPro" id="IPR005225">
    <property type="entry name" value="Small_GTP-bd"/>
</dbReference>
<dbReference type="PROSITE" id="PS51421">
    <property type="entry name" value="RAS"/>
    <property type="match status" value="1"/>
</dbReference>